<feature type="binding site" evidence="6">
    <location>
        <position position="53"/>
    </location>
    <ligand>
        <name>Fe cation</name>
        <dbReference type="ChEBI" id="CHEBI:24875"/>
        <label>1</label>
    </ligand>
</feature>
<comment type="caution">
    <text evidence="9">The sequence shown here is derived from an EMBL/GenBank/DDBJ whole genome shotgun (WGS) entry which is preliminary data.</text>
</comment>
<evidence type="ECO:0000256" key="5">
    <source>
        <dbReference type="ARBA" id="ARBA00023004"/>
    </source>
</evidence>
<dbReference type="STRING" id="1121439.dsat_2285"/>
<dbReference type="InterPro" id="IPR041719">
    <property type="entry name" value="Ferritin_prok"/>
</dbReference>
<dbReference type="InterPro" id="IPR009040">
    <property type="entry name" value="Ferritin-like_diiron"/>
</dbReference>
<organism evidence="9 10">
    <name type="scientific">Alkalidesulfovibrio alkalitolerans DSM 16529</name>
    <dbReference type="NCBI Taxonomy" id="1121439"/>
    <lineage>
        <taxon>Bacteria</taxon>
        <taxon>Pseudomonadati</taxon>
        <taxon>Thermodesulfobacteriota</taxon>
        <taxon>Desulfovibrionia</taxon>
        <taxon>Desulfovibrionales</taxon>
        <taxon>Desulfovibrionaceae</taxon>
        <taxon>Alkalidesulfovibrio</taxon>
    </lineage>
</organism>
<keyword evidence="7" id="KW-0963">Cytoplasm</keyword>
<protein>
    <recommendedName>
        <fullName evidence="7">Ferritin</fullName>
        <ecNumber evidence="7">1.16.3.2</ecNumber>
    </recommendedName>
</protein>
<dbReference type="GO" id="GO:0008199">
    <property type="term" value="F:ferric iron binding"/>
    <property type="evidence" value="ECO:0007669"/>
    <property type="project" value="InterPro"/>
</dbReference>
<proteinExistence type="inferred from homology"/>
<dbReference type="InterPro" id="IPR012347">
    <property type="entry name" value="Ferritin-like"/>
</dbReference>
<keyword evidence="4" id="KW-0560">Oxidoreductase</keyword>
<keyword evidence="2 7" id="KW-0409">Iron storage</keyword>
<feature type="binding site" evidence="6">
    <location>
        <position position="17"/>
    </location>
    <ligand>
        <name>Fe cation</name>
        <dbReference type="ChEBI" id="CHEBI:24875"/>
        <label>1</label>
    </ligand>
</feature>
<dbReference type="GO" id="GO:0005829">
    <property type="term" value="C:cytosol"/>
    <property type="evidence" value="ECO:0007669"/>
    <property type="project" value="TreeGrafter"/>
</dbReference>
<dbReference type="GO" id="GO:0006879">
    <property type="term" value="P:intracellular iron ion homeostasis"/>
    <property type="evidence" value="ECO:0007669"/>
    <property type="project" value="UniProtKB-KW"/>
</dbReference>
<evidence type="ECO:0000256" key="4">
    <source>
        <dbReference type="ARBA" id="ARBA00023002"/>
    </source>
</evidence>
<keyword evidence="3 6" id="KW-0479">Metal-binding</keyword>
<dbReference type="GO" id="GO:0008198">
    <property type="term" value="F:ferrous iron binding"/>
    <property type="evidence" value="ECO:0007669"/>
    <property type="project" value="TreeGrafter"/>
</dbReference>
<evidence type="ECO:0000256" key="6">
    <source>
        <dbReference type="PIRSR" id="PIRSR601519-1"/>
    </source>
</evidence>
<comment type="similarity">
    <text evidence="1 7">Belongs to the ferritin family. Prokaryotic subfamily.</text>
</comment>
<keyword evidence="10" id="KW-1185">Reference proteome</keyword>
<keyword evidence="5 6" id="KW-0408">Iron</keyword>
<evidence type="ECO:0000256" key="2">
    <source>
        <dbReference type="ARBA" id="ARBA00022434"/>
    </source>
</evidence>
<dbReference type="GO" id="GO:0042802">
    <property type="term" value="F:identical protein binding"/>
    <property type="evidence" value="ECO:0007669"/>
    <property type="project" value="UniProtKB-ARBA"/>
</dbReference>
<dbReference type="Gene3D" id="1.20.1260.10">
    <property type="match status" value="1"/>
</dbReference>
<dbReference type="InterPro" id="IPR001519">
    <property type="entry name" value="Ferritin"/>
</dbReference>
<dbReference type="GO" id="GO:0006826">
    <property type="term" value="P:iron ion transport"/>
    <property type="evidence" value="ECO:0007669"/>
    <property type="project" value="InterPro"/>
</dbReference>
<accession>S7TCH8</accession>
<dbReference type="Proteomes" id="UP000014975">
    <property type="component" value="Unassembled WGS sequence"/>
</dbReference>
<feature type="binding site" evidence="6">
    <location>
        <position position="127"/>
    </location>
    <ligand>
        <name>Fe cation</name>
        <dbReference type="ChEBI" id="CHEBI:24875"/>
        <label>1</label>
    </ligand>
</feature>
<dbReference type="PROSITE" id="PS50905">
    <property type="entry name" value="FERRITIN_LIKE"/>
    <property type="match status" value="1"/>
</dbReference>
<name>S7TCH8_9BACT</name>
<dbReference type="Pfam" id="PF00210">
    <property type="entry name" value="Ferritin"/>
    <property type="match status" value="1"/>
</dbReference>
<evidence type="ECO:0000313" key="9">
    <source>
        <dbReference type="EMBL" id="EPR34922.1"/>
    </source>
</evidence>
<evidence type="ECO:0000256" key="1">
    <source>
        <dbReference type="ARBA" id="ARBA00006950"/>
    </source>
</evidence>
<dbReference type="PATRIC" id="fig|1121439.3.peg.674"/>
<dbReference type="GO" id="GO:0004322">
    <property type="term" value="F:ferroxidase activity"/>
    <property type="evidence" value="ECO:0007669"/>
    <property type="project" value="TreeGrafter"/>
</dbReference>
<dbReference type="FunFam" id="1.20.1260.10:FF:000001">
    <property type="entry name" value="Non-heme ferritin"/>
    <property type="match status" value="1"/>
</dbReference>
<dbReference type="EC" id="1.16.3.2" evidence="7"/>
<dbReference type="AlphaFoldDB" id="S7TCH8"/>
<comment type="function">
    <text evidence="7">Iron-storage protein.</text>
</comment>
<dbReference type="RefSeq" id="WP_020886171.1">
    <property type="nucleotide sequence ID" value="NZ_ATHI01000005.1"/>
</dbReference>
<gene>
    <name evidence="9" type="ORF">dsat_2285</name>
</gene>
<evidence type="ECO:0000256" key="3">
    <source>
        <dbReference type="ARBA" id="ARBA00022723"/>
    </source>
</evidence>
<dbReference type="SUPFAM" id="SSF47240">
    <property type="entry name" value="Ferritin-like"/>
    <property type="match status" value="1"/>
</dbReference>
<sequence>MLHEKMEQALNEQIKWELWSGYLYLSMGSWFASRGLPGFSAWMRNQAAEELFHAMKMFDFVIERGGRAVLQTVEAPKCEWESPLNVMRSGLTHEGEVTGRINALVDLAQSLKDHASANFLQWFVAEQVEEEASFGDVVAKLEMIGDGGALYMLDKELGARTFVWPANGE</sequence>
<evidence type="ECO:0000259" key="8">
    <source>
        <dbReference type="PROSITE" id="PS50905"/>
    </source>
</evidence>
<feature type="binding site" evidence="6">
    <location>
        <position position="50"/>
    </location>
    <ligand>
        <name>Fe cation</name>
        <dbReference type="ChEBI" id="CHEBI:24875"/>
        <label>1</label>
    </ligand>
</feature>
<dbReference type="CDD" id="cd01055">
    <property type="entry name" value="Nonheme_Ferritin"/>
    <property type="match status" value="1"/>
</dbReference>
<dbReference type="InterPro" id="IPR009078">
    <property type="entry name" value="Ferritin-like_SF"/>
</dbReference>
<feature type="binding site" evidence="6">
    <location>
        <position position="94"/>
    </location>
    <ligand>
        <name>Fe cation</name>
        <dbReference type="ChEBI" id="CHEBI:24875"/>
        <label>1</label>
    </ligand>
</feature>
<comment type="subcellular location">
    <subcellularLocation>
        <location evidence="7">Cytoplasm</location>
    </subcellularLocation>
</comment>
<dbReference type="InterPro" id="IPR008331">
    <property type="entry name" value="Ferritin_DPS_dom"/>
</dbReference>
<reference evidence="9 10" key="1">
    <citation type="journal article" date="2013" name="Genome Announc.">
        <title>Draft genome sequences for three mercury-methylating, sulfate-reducing bacteria.</title>
        <authorList>
            <person name="Brown S.D."/>
            <person name="Hurt R.A.Jr."/>
            <person name="Gilmour C.C."/>
            <person name="Elias D.A."/>
        </authorList>
    </citation>
    <scope>NUCLEOTIDE SEQUENCE [LARGE SCALE GENOMIC DNA]</scope>
    <source>
        <strain evidence="9 10">DSM 16529</strain>
    </source>
</reference>
<evidence type="ECO:0000313" key="10">
    <source>
        <dbReference type="Proteomes" id="UP000014975"/>
    </source>
</evidence>
<dbReference type="PANTHER" id="PTHR11431">
    <property type="entry name" value="FERRITIN"/>
    <property type="match status" value="1"/>
</dbReference>
<dbReference type="EMBL" id="ATHI01000005">
    <property type="protein sequence ID" value="EPR34922.1"/>
    <property type="molecule type" value="Genomic_DNA"/>
</dbReference>
<comment type="catalytic activity">
    <reaction evidence="7">
        <text>4 Fe(2+) + O2 + 6 H2O = 4 iron(III) oxide-hydroxide + 12 H(+)</text>
        <dbReference type="Rhea" id="RHEA:11972"/>
        <dbReference type="ChEBI" id="CHEBI:15377"/>
        <dbReference type="ChEBI" id="CHEBI:15378"/>
        <dbReference type="ChEBI" id="CHEBI:15379"/>
        <dbReference type="ChEBI" id="CHEBI:29033"/>
        <dbReference type="ChEBI" id="CHEBI:78619"/>
        <dbReference type="EC" id="1.16.3.2"/>
    </reaction>
</comment>
<feature type="domain" description="Ferritin-like diiron" evidence="8">
    <location>
        <begin position="1"/>
        <end position="145"/>
    </location>
</feature>
<dbReference type="PANTHER" id="PTHR11431:SF127">
    <property type="entry name" value="BACTERIAL NON-HEME FERRITIN"/>
    <property type="match status" value="1"/>
</dbReference>
<dbReference type="OrthoDB" id="9801481at2"/>
<evidence type="ECO:0000256" key="7">
    <source>
        <dbReference type="RuleBase" id="RU361145"/>
    </source>
</evidence>
<dbReference type="eggNOG" id="COG1528">
    <property type="taxonomic scope" value="Bacteria"/>
</dbReference>